<dbReference type="EMBL" id="CAQQ02377210">
    <property type="status" value="NOT_ANNOTATED_CDS"/>
    <property type="molecule type" value="Genomic_DNA"/>
</dbReference>
<dbReference type="HOGENOM" id="CLU_2657288_0_0_1"/>
<keyword evidence="2" id="KW-1185">Reference proteome</keyword>
<evidence type="ECO:0000313" key="1">
    <source>
        <dbReference type="EnsemblMetazoa" id="MESCA010549-PA"/>
    </source>
</evidence>
<sequence length="76" mass="8420">MITDTLPFPLWKSENPTFISNGSYKTSLSPVCGHVCFLYQATSLRAARHRAGSIHLSSSSWPIFLDKEGQGSCHFC</sequence>
<organism evidence="1 2">
    <name type="scientific">Megaselia scalaris</name>
    <name type="common">Humpbacked fly</name>
    <name type="synonym">Phora scalaris</name>
    <dbReference type="NCBI Taxonomy" id="36166"/>
    <lineage>
        <taxon>Eukaryota</taxon>
        <taxon>Metazoa</taxon>
        <taxon>Ecdysozoa</taxon>
        <taxon>Arthropoda</taxon>
        <taxon>Hexapoda</taxon>
        <taxon>Insecta</taxon>
        <taxon>Pterygota</taxon>
        <taxon>Neoptera</taxon>
        <taxon>Endopterygota</taxon>
        <taxon>Diptera</taxon>
        <taxon>Brachycera</taxon>
        <taxon>Muscomorpha</taxon>
        <taxon>Platypezoidea</taxon>
        <taxon>Phoridae</taxon>
        <taxon>Megaseliini</taxon>
        <taxon>Megaselia</taxon>
    </lineage>
</organism>
<proteinExistence type="predicted"/>
<dbReference type="Proteomes" id="UP000015102">
    <property type="component" value="Unassembled WGS sequence"/>
</dbReference>
<evidence type="ECO:0000313" key="2">
    <source>
        <dbReference type="Proteomes" id="UP000015102"/>
    </source>
</evidence>
<dbReference type="AlphaFoldDB" id="T1H2U4"/>
<reference evidence="2" key="1">
    <citation type="submission" date="2013-02" db="EMBL/GenBank/DDBJ databases">
        <authorList>
            <person name="Hughes D."/>
        </authorList>
    </citation>
    <scope>NUCLEOTIDE SEQUENCE</scope>
    <source>
        <strain>Durham</strain>
        <strain evidence="2">NC isolate 2 -- Noor lab</strain>
    </source>
</reference>
<dbReference type="EMBL" id="CAQQ02377209">
    <property type="status" value="NOT_ANNOTATED_CDS"/>
    <property type="molecule type" value="Genomic_DNA"/>
</dbReference>
<accession>T1H2U4</accession>
<reference evidence="1" key="2">
    <citation type="submission" date="2015-06" db="UniProtKB">
        <authorList>
            <consortium name="EnsemblMetazoa"/>
        </authorList>
    </citation>
    <scope>IDENTIFICATION</scope>
</reference>
<name>T1H2U4_MEGSC</name>
<protein>
    <submittedName>
        <fullName evidence="1">Uncharacterized protein</fullName>
    </submittedName>
</protein>
<dbReference type="EnsemblMetazoa" id="MESCA010549-RA">
    <property type="protein sequence ID" value="MESCA010549-PA"/>
    <property type="gene ID" value="MESCA010549"/>
</dbReference>